<dbReference type="RefSeq" id="WP_161895912.1">
    <property type="nucleotide sequence ID" value="NZ_BJOV01000005.1"/>
</dbReference>
<dbReference type="Gene3D" id="2.60.40.1180">
    <property type="entry name" value="Golgi alpha-mannosidase II"/>
    <property type="match status" value="1"/>
</dbReference>
<dbReference type="GO" id="GO:0003844">
    <property type="term" value="F:1,4-alpha-glucan branching enzyme activity"/>
    <property type="evidence" value="ECO:0007669"/>
    <property type="project" value="UniProtKB-UniRule"/>
</dbReference>
<dbReference type="Proteomes" id="UP000444960">
    <property type="component" value="Unassembled WGS sequence"/>
</dbReference>
<dbReference type="InterPro" id="IPR006047">
    <property type="entry name" value="GH13_cat_dom"/>
</dbReference>
<dbReference type="InterPro" id="IPR004193">
    <property type="entry name" value="Glyco_hydro_13_N"/>
</dbReference>
<gene>
    <name evidence="13" type="primary">glgB</name>
    <name evidence="13" type="ORF">nbrc107696_26070</name>
</gene>
<accession>A0A7I9VAM4</accession>
<evidence type="ECO:0000256" key="5">
    <source>
        <dbReference type="ARBA" id="ARBA00022600"/>
    </source>
</evidence>
<dbReference type="NCBIfam" id="NF008967">
    <property type="entry name" value="PRK12313.1"/>
    <property type="match status" value="1"/>
</dbReference>
<keyword evidence="6" id="KW-0328">Glycosyltransferase</keyword>
<feature type="active site" description="Nucleophile" evidence="11">
    <location>
        <position position="369"/>
    </location>
</feature>
<evidence type="ECO:0000256" key="2">
    <source>
        <dbReference type="ARBA" id="ARBA00004964"/>
    </source>
</evidence>
<evidence type="ECO:0000256" key="4">
    <source>
        <dbReference type="ARBA" id="ARBA00012541"/>
    </source>
</evidence>
<dbReference type="InterPro" id="IPR037439">
    <property type="entry name" value="Branching_enzy"/>
</dbReference>
<dbReference type="Gene3D" id="3.20.20.80">
    <property type="entry name" value="Glycosidases"/>
    <property type="match status" value="1"/>
</dbReference>
<dbReference type="InterPro" id="IPR013780">
    <property type="entry name" value="Glyco_hydro_b"/>
</dbReference>
<dbReference type="InterPro" id="IPR013783">
    <property type="entry name" value="Ig-like_fold"/>
</dbReference>
<dbReference type="OrthoDB" id="9800174at2"/>
<dbReference type="NCBIfam" id="TIGR01515">
    <property type="entry name" value="branching_enzym"/>
    <property type="match status" value="1"/>
</dbReference>
<evidence type="ECO:0000259" key="12">
    <source>
        <dbReference type="SMART" id="SM00642"/>
    </source>
</evidence>
<comment type="caution">
    <text evidence="13">The sequence shown here is derived from an EMBL/GenBank/DDBJ whole genome shotgun (WGS) entry which is preliminary data.</text>
</comment>
<dbReference type="InterPro" id="IPR044143">
    <property type="entry name" value="GlgB_N_E_set_prok"/>
</dbReference>
<evidence type="ECO:0000256" key="7">
    <source>
        <dbReference type="ARBA" id="ARBA00022679"/>
    </source>
</evidence>
<organism evidence="13 14">
    <name type="scientific">Gordonia spumicola</name>
    <dbReference type="NCBI Taxonomy" id="589161"/>
    <lineage>
        <taxon>Bacteria</taxon>
        <taxon>Bacillati</taxon>
        <taxon>Actinomycetota</taxon>
        <taxon>Actinomycetes</taxon>
        <taxon>Mycobacteriales</taxon>
        <taxon>Gordoniaceae</taxon>
        <taxon>Gordonia</taxon>
    </lineage>
</organism>
<dbReference type="GO" id="GO:0005978">
    <property type="term" value="P:glycogen biosynthetic process"/>
    <property type="evidence" value="ECO:0007669"/>
    <property type="project" value="UniProtKB-UniRule"/>
</dbReference>
<keyword evidence="14" id="KW-1185">Reference proteome</keyword>
<dbReference type="Pfam" id="PF00128">
    <property type="entry name" value="Alpha-amylase"/>
    <property type="match status" value="1"/>
</dbReference>
<dbReference type="SUPFAM" id="SSF51445">
    <property type="entry name" value="(Trans)glycosidases"/>
    <property type="match status" value="1"/>
</dbReference>
<dbReference type="SUPFAM" id="SSF81296">
    <property type="entry name" value="E set domains"/>
    <property type="match status" value="1"/>
</dbReference>
<dbReference type="AlphaFoldDB" id="A0A7I9VAM4"/>
<dbReference type="InterPro" id="IPR006407">
    <property type="entry name" value="GlgB"/>
</dbReference>
<dbReference type="GO" id="GO:0043169">
    <property type="term" value="F:cation binding"/>
    <property type="evidence" value="ECO:0007669"/>
    <property type="project" value="InterPro"/>
</dbReference>
<dbReference type="Gene3D" id="2.60.40.10">
    <property type="entry name" value="Immunoglobulins"/>
    <property type="match status" value="1"/>
</dbReference>
<reference evidence="14" key="1">
    <citation type="submission" date="2019-06" db="EMBL/GenBank/DDBJ databases">
        <title>Gordonia isolated from sludge of a wastewater treatment plant.</title>
        <authorList>
            <person name="Tamura T."/>
            <person name="Aoyama K."/>
            <person name="Kang Y."/>
            <person name="Saito S."/>
            <person name="Akiyama N."/>
            <person name="Yazawa K."/>
            <person name="Gonoi T."/>
            <person name="Mikami Y."/>
        </authorList>
    </citation>
    <scope>NUCLEOTIDE SEQUENCE [LARGE SCALE GENOMIC DNA]</scope>
    <source>
        <strain evidence="14">NBRC 107696</strain>
    </source>
</reference>
<comment type="similarity">
    <text evidence="3">Belongs to the glycosyl hydrolase 13 family. GlgB subfamily.</text>
</comment>
<evidence type="ECO:0000256" key="8">
    <source>
        <dbReference type="ARBA" id="ARBA00023056"/>
    </source>
</evidence>
<proteinExistence type="inferred from homology"/>
<dbReference type="PIRSF" id="PIRSF000463">
    <property type="entry name" value="GlgB"/>
    <property type="match status" value="1"/>
</dbReference>
<keyword evidence="9" id="KW-0119">Carbohydrate metabolism</keyword>
<protein>
    <recommendedName>
        <fullName evidence="4 10">1,4-alpha-glucan branching enzyme</fullName>
        <ecNumber evidence="4 10">2.4.1.18</ecNumber>
    </recommendedName>
</protein>
<dbReference type="CDD" id="cd02855">
    <property type="entry name" value="E_set_GBE_prok_N"/>
    <property type="match status" value="1"/>
</dbReference>
<dbReference type="GO" id="GO:0005829">
    <property type="term" value="C:cytosol"/>
    <property type="evidence" value="ECO:0007669"/>
    <property type="project" value="TreeGrafter"/>
</dbReference>
<dbReference type="InterPro" id="IPR014756">
    <property type="entry name" value="Ig_E-set"/>
</dbReference>
<name>A0A7I9VAM4_9ACTN</name>
<sequence>MRDPIDRLLAGVHPRPDTVLGTHDGLLSMLLPGADEAWIDGAPMPRVRGPLFAGAGTTVRARYAGDVRDVRDPYGVEPRLTDADRRDIRLGSDAIVDLLGSFPTDDGVHFAVWAPNARGVTVFGDFDSWGAESFPMVLRDGVWEVCVPEARIGDRYKYRVVGADGLTRDKADPLAHRTQRPAETASIVTGASTFAWTDGAWLGGRRVAADRPLSVYEVHLGSWRPGLDYRLAARLLADHVIDLAMTHVQLLPVTEHPYGPSWGYQVGSFFAPTARFGEPDDLRFLVDHLHARGIGVILDWVPAHFPKDPFALGEFDGTPLYEHADPLRRDQPDWGTYAFNLGRDEVRAFLLASADYWCREFHIDGLRVDAVAAMLYRDYSRGPGQWRPGPDGTHRDEDAVDFLIELTDLVHDRHPGVVVIAEESTAWPGVTTPTRDGGLGFDFKWDLGWMHTTLGHFAAPGRHTPAALAASLTDASRERHVLPLSHDEMVHGKGTLIGRMPGDDLRSRADRVRLLLAYQWAHPGKKLLFMGQEFGQVDEWSDHRGLDWDLLHGDDGPAHRGVVSLVRDLGRLMSSTPALYAGDCDARGVELLSANDTENIVVGFLRRDPAGPGVVACLFNLSDTDLHDYRIGLPTGGVWREVLNTAALDYQGRGLGNLGAVDTVDRGAHGRPVSATVTLPARSSIWLAPSQ</sequence>
<dbReference type="GO" id="GO:0004553">
    <property type="term" value="F:hydrolase activity, hydrolyzing O-glycosyl compounds"/>
    <property type="evidence" value="ECO:0007669"/>
    <property type="project" value="InterPro"/>
</dbReference>
<dbReference type="EMBL" id="BJOV01000005">
    <property type="protein sequence ID" value="GEE02161.1"/>
    <property type="molecule type" value="Genomic_DNA"/>
</dbReference>
<evidence type="ECO:0000256" key="1">
    <source>
        <dbReference type="ARBA" id="ARBA00000826"/>
    </source>
</evidence>
<evidence type="ECO:0000256" key="6">
    <source>
        <dbReference type="ARBA" id="ARBA00022676"/>
    </source>
</evidence>
<evidence type="ECO:0000256" key="3">
    <source>
        <dbReference type="ARBA" id="ARBA00009000"/>
    </source>
</evidence>
<keyword evidence="8" id="KW-0320">Glycogen biosynthesis</keyword>
<dbReference type="InterPro" id="IPR006048">
    <property type="entry name" value="A-amylase/branching_C"/>
</dbReference>
<dbReference type="EC" id="2.4.1.18" evidence="4 10"/>
<dbReference type="SMART" id="SM00642">
    <property type="entry name" value="Aamy"/>
    <property type="match status" value="1"/>
</dbReference>
<comment type="pathway">
    <text evidence="2">Glycan biosynthesis; glycogen biosynthesis.</text>
</comment>
<evidence type="ECO:0000256" key="9">
    <source>
        <dbReference type="ARBA" id="ARBA00023277"/>
    </source>
</evidence>
<dbReference type="PANTHER" id="PTHR43651:SF3">
    <property type="entry name" value="1,4-ALPHA-GLUCAN-BRANCHING ENZYME"/>
    <property type="match status" value="1"/>
</dbReference>
<dbReference type="UniPathway" id="UPA00164"/>
<feature type="domain" description="Glycosyl hydrolase family 13 catalytic" evidence="12">
    <location>
        <begin position="217"/>
        <end position="552"/>
    </location>
</feature>
<dbReference type="InterPro" id="IPR017853">
    <property type="entry name" value="GH"/>
</dbReference>
<evidence type="ECO:0000256" key="11">
    <source>
        <dbReference type="PIRSR" id="PIRSR000463-1"/>
    </source>
</evidence>
<evidence type="ECO:0000313" key="14">
    <source>
        <dbReference type="Proteomes" id="UP000444960"/>
    </source>
</evidence>
<comment type="catalytic activity">
    <reaction evidence="1">
        <text>Transfers a segment of a (1-&gt;4)-alpha-D-glucan chain to a primary hydroxy group in a similar glucan chain.</text>
        <dbReference type="EC" id="2.4.1.18"/>
    </reaction>
</comment>
<keyword evidence="7" id="KW-0808">Transferase</keyword>
<evidence type="ECO:0000313" key="13">
    <source>
        <dbReference type="EMBL" id="GEE02161.1"/>
    </source>
</evidence>
<dbReference type="Pfam" id="PF02922">
    <property type="entry name" value="CBM_48"/>
    <property type="match status" value="1"/>
</dbReference>
<evidence type="ECO:0000256" key="10">
    <source>
        <dbReference type="NCBIfam" id="TIGR01515"/>
    </source>
</evidence>
<dbReference type="PANTHER" id="PTHR43651">
    <property type="entry name" value="1,4-ALPHA-GLUCAN-BRANCHING ENZYME"/>
    <property type="match status" value="1"/>
</dbReference>
<dbReference type="SUPFAM" id="SSF51011">
    <property type="entry name" value="Glycosyl hydrolase domain"/>
    <property type="match status" value="1"/>
</dbReference>
<keyword evidence="5" id="KW-0321">Glycogen metabolism</keyword>
<dbReference type="Pfam" id="PF02806">
    <property type="entry name" value="Alpha-amylase_C"/>
    <property type="match status" value="1"/>
</dbReference>
<feature type="active site" description="Proton donor" evidence="11">
    <location>
        <position position="422"/>
    </location>
</feature>
<dbReference type="CDD" id="cd11322">
    <property type="entry name" value="AmyAc_Glg_BE"/>
    <property type="match status" value="1"/>
</dbReference>